<gene>
    <name evidence="1" type="ORF">ACK4CT_34950</name>
</gene>
<comment type="caution">
    <text evidence="1">The sequence shown here is derived from an EMBL/GenBank/DDBJ whole genome shotgun (WGS) entry which is preliminary data.</text>
</comment>
<name>A0ABW9LLC1_9MYCO</name>
<evidence type="ECO:0000313" key="1">
    <source>
        <dbReference type="EMBL" id="MFN6548374.1"/>
    </source>
</evidence>
<organism evidence="1 2">
    <name type="scientific">Mycolicibacterium nivoides</name>
    <dbReference type="NCBI Taxonomy" id="2487344"/>
    <lineage>
        <taxon>Bacteria</taxon>
        <taxon>Bacillati</taxon>
        <taxon>Actinomycetota</taxon>
        <taxon>Actinomycetes</taxon>
        <taxon>Mycobacteriales</taxon>
        <taxon>Mycobacteriaceae</taxon>
        <taxon>Mycolicibacterium</taxon>
    </lineage>
</organism>
<sequence length="161" mass="17691">MTYSSRKDEHMGNQLTADRVAAALSNSLFTDEEAEGLSREEVQAKAVVVEGIGRSYGFHPERLASHRDEVYELLGELPDAFRASGGGGASVLNAHVDRHGNTWTGFHQIVDELFVLGIALGLAAWLLPREMWNALPGGMPYVAFLDTEDSRSSNRRSSQSW</sequence>
<dbReference type="Proteomes" id="UP001635816">
    <property type="component" value="Unassembled WGS sequence"/>
</dbReference>
<dbReference type="RefSeq" id="WP_409545886.1">
    <property type="nucleotide sequence ID" value="NZ_JBKBDD010000023.1"/>
</dbReference>
<reference evidence="1 2" key="1">
    <citation type="submission" date="2024-12" db="EMBL/GenBank/DDBJ databases">
        <title>The coexistence of Mycolicibacterium septicum and Mycolicibacterium nivoides in clinical samples.</title>
        <authorList>
            <person name="Wang C."/>
            <person name="Feng Y."/>
            <person name="Zong Z."/>
        </authorList>
    </citation>
    <scope>NUCLEOTIDE SEQUENCE [LARGE SCALE GENOMIC DNA]</scope>
    <source>
        <strain evidence="1 2">120309</strain>
    </source>
</reference>
<protein>
    <submittedName>
        <fullName evidence="1">Uncharacterized protein</fullName>
    </submittedName>
</protein>
<accession>A0ABW9LLC1</accession>
<evidence type="ECO:0000313" key="2">
    <source>
        <dbReference type="Proteomes" id="UP001635816"/>
    </source>
</evidence>
<proteinExistence type="predicted"/>
<keyword evidence="2" id="KW-1185">Reference proteome</keyword>
<dbReference type="EMBL" id="JBKBDD010000023">
    <property type="protein sequence ID" value="MFN6548374.1"/>
    <property type="molecule type" value="Genomic_DNA"/>
</dbReference>